<evidence type="ECO:0000313" key="9">
    <source>
        <dbReference type="Proteomes" id="UP000011715"/>
    </source>
</evidence>
<dbReference type="InterPro" id="IPR041367">
    <property type="entry name" value="Znf-CCCH_4"/>
</dbReference>
<feature type="region of interest" description="Disordered" evidence="5">
    <location>
        <begin position="180"/>
        <end position="394"/>
    </location>
</feature>
<evidence type="ECO:0000256" key="1">
    <source>
        <dbReference type="ARBA" id="ARBA00022723"/>
    </source>
</evidence>
<dbReference type="SMART" id="SM00356">
    <property type="entry name" value="ZnF_C3H1"/>
    <property type="match status" value="1"/>
</dbReference>
<feature type="zinc finger region" description="C3H1-type" evidence="4">
    <location>
        <begin position="1"/>
        <end position="25"/>
    </location>
</feature>
<reference evidence="7" key="1">
    <citation type="submission" date="2010-05" db="EMBL/GenBank/DDBJ databases">
        <title>The Genome Sequence of Magnaporthe poae strain ATCC 64411.</title>
        <authorList>
            <consortium name="The Broad Institute Genome Sequencing Platform"/>
            <consortium name="Broad Institute Genome Sequencing Center for Infectious Disease"/>
            <person name="Ma L.-J."/>
            <person name="Dead R."/>
            <person name="Young S."/>
            <person name="Zeng Q."/>
            <person name="Koehrsen M."/>
            <person name="Alvarado L."/>
            <person name="Berlin A."/>
            <person name="Chapman S.B."/>
            <person name="Chen Z."/>
            <person name="Freedman E."/>
            <person name="Gellesch M."/>
            <person name="Goldberg J."/>
            <person name="Griggs A."/>
            <person name="Gujja S."/>
            <person name="Heilman E.R."/>
            <person name="Heiman D."/>
            <person name="Hepburn T."/>
            <person name="Howarth C."/>
            <person name="Jen D."/>
            <person name="Larson L."/>
            <person name="Mehta T."/>
            <person name="Neiman D."/>
            <person name="Pearson M."/>
            <person name="Roberts A."/>
            <person name="Saif S."/>
            <person name="Shea T."/>
            <person name="Shenoy N."/>
            <person name="Sisk P."/>
            <person name="Stolte C."/>
            <person name="Sykes S."/>
            <person name="Walk T."/>
            <person name="White J."/>
            <person name="Yandava C."/>
            <person name="Haas B."/>
            <person name="Nusbaum C."/>
            <person name="Birren B."/>
        </authorList>
    </citation>
    <scope>NUCLEOTIDE SEQUENCE</scope>
    <source>
        <strain evidence="7">ATCC 64411</strain>
    </source>
</reference>
<evidence type="ECO:0000259" key="6">
    <source>
        <dbReference type="PROSITE" id="PS50103"/>
    </source>
</evidence>
<dbReference type="STRING" id="644358.A0A0C4DWS9"/>
<dbReference type="PANTHER" id="PTHR21099">
    <property type="entry name" value="RAD201"/>
    <property type="match status" value="1"/>
</dbReference>
<name>A0A0C4DWS9_MAGP6</name>
<dbReference type="OMA" id="PNRHDIC"/>
<reference evidence="7" key="3">
    <citation type="submission" date="2011-03" db="EMBL/GenBank/DDBJ databases">
        <title>Annotation of Magnaporthe poae ATCC 64411.</title>
        <authorList>
            <person name="Ma L.-J."/>
            <person name="Dead R."/>
            <person name="Young S.K."/>
            <person name="Zeng Q."/>
            <person name="Gargeya S."/>
            <person name="Fitzgerald M."/>
            <person name="Haas B."/>
            <person name="Abouelleil A."/>
            <person name="Alvarado L."/>
            <person name="Arachchi H.M."/>
            <person name="Berlin A."/>
            <person name="Brown A."/>
            <person name="Chapman S.B."/>
            <person name="Chen Z."/>
            <person name="Dunbar C."/>
            <person name="Freedman E."/>
            <person name="Gearin G."/>
            <person name="Gellesch M."/>
            <person name="Goldberg J."/>
            <person name="Griggs A."/>
            <person name="Gujja S."/>
            <person name="Heiman D."/>
            <person name="Howarth C."/>
            <person name="Larson L."/>
            <person name="Lui A."/>
            <person name="MacDonald P.J.P."/>
            <person name="Mehta T."/>
            <person name="Montmayeur A."/>
            <person name="Murphy C."/>
            <person name="Neiman D."/>
            <person name="Pearson M."/>
            <person name="Priest M."/>
            <person name="Roberts A."/>
            <person name="Saif S."/>
            <person name="Shea T."/>
            <person name="Shenoy N."/>
            <person name="Sisk P."/>
            <person name="Stolte C."/>
            <person name="Sykes S."/>
            <person name="Yandava C."/>
            <person name="Wortman J."/>
            <person name="Nusbaum C."/>
            <person name="Birren B."/>
        </authorList>
    </citation>
    <scope>NUCLEOTIDE SEQUENCE</scope>
    <source>
        <strain evidence="7">ATCC 64411</strain>
    </source>
</reference>
<feature type="compositionally biased region" description="Low complexity" evidence="5">
    <location>
        <begin position="324"/>
        <end position="376"/>
    </location>
</feature>
<keyword evidence="3 4" id="KW-0862">Zinc</keyword>
<protein>
    <submittedName>
        <fullName evidence="7">CCCH zinc finger domain-containing protein</fullName>
    </submittedName>
</protein>
<evidence type="ECO:0000256" key="5">
    <source>
        <dbReference type="SAM" id="MobiDB-lite"/>
    </source>
</evidence>
<feature type="compositionally biased region" description="Low complexity" evidence="5">
    <location>
        <begin position="231"/>
        <end position="245"/>
    </location>
</feature>
<evidence type="ECO:0000313" key="7">
    <source>
        <dbReference type="EMBL" id="KLU85436.1"/>
    </source>
</evidence>
<proteinExistence type="predicted"/>
<dbReference type="Proteomes" id="UP000011715">
    <property type="component" value="Unassembled WGS sequence"/>
</dbReference>
<sequence length="489" mass="50532">MAICRFFQQGTCRYGNTCKFEHPNPNNNRFGAFGGGGGNGGFNNNNNNNNSNINRNKDIPYSLSKDTIQLDLTTDRPQWILSAYGPGRDAPEQLFGGFPREQSFEEIRLMYEEGSAMGNAQAALSQIEGVYREADSQMQNALGNLDGAIQYILDAQNKNPNRLSLLQNNTSGVFAVGRQQQQQPNPFGQPTTTTTAFGAPSAGGFGAPTATPAAGGGGFGQPSTLGQKPSAFGAPAFGQAAQPAAGGFGQPSALGQKPSAFGTPAFGQSAQPTSAFGQPSKPGGAFGQPAFGQPAAPAFGQSTPMGGAAAAGGFGQPSALGQKPSPFGSAAAAAGPSPFGGNAAPRPSSQQQQQQQQQQLAGAPAAAAAGPGPYAPNATRQHPPASSYITKNPDGTVAAFKGKAVSMQTPREGSSATKPFPVMRAFDGSVTRIWNPDGAPAYYKDTEAPPEAYDAATRAAYEAFVNTGKFQGGIMPETPPLREWCTWDF</sequence>
<dbReference type="EMBL" id="GL876968">
    <property type="protein sequence ID" value="KLU85436.1"/>
    <property type="molecule type" value="Genomic_DNA"/>
</dbReference>
<dbReference type="PROSITE" id="PS50103">
    <property type="entry name" value="ZF_C3H1"/>
    <property type="match status" value="1"/>
</dbReference>
<dbReference type="SUPFAM" id="SSF90229">
    <property type="entry name" value="CCCH zinc finger"/>
    <property type="match status" value="1"/>
</dbReference>
<evidence type="ECO:0000256" key="4">
    <source>
        <dbReference type="PROSITE-ProRule" id="PRU00723"/>
    </source>
</evidence>
<dbReference type="InterPro" id="IPR036855">
    <property type="entry name" value="Znf_CCCH_sf"/>
</dbReference>
<feature type="compositionally biased region" description="Polar residues" evidence="5">
    <location>
        <begin position="266"/>
        <end position="277"/>
    </location>
</feature>
<keyword evidence="2 4" id="KW-0863">Zinc-finger</keyword>
<dbReference type="EnsemblFungi" id="MAPG_04461T0">
    <property type="protein sequence ID" value="MAPG_04461T0"/>
    <property type="gene ID" value="MAPG_04461"/>
</dbReference>
<feature type="compositionally biased region" description="Low complexity" evidence="5">
    <location>
        <begin position="180"/>
        <end position="200"/>
    </location>
</feature>
<keyword evidence="9" id="KW-1185">Reference proteome</keyword>
<dbReference type="eggNOG" id="KOG0845">
    <property type="taxonomic scope" value="Eukaryota"/>
</dbReference>
<dbReference type="GO" id="GO:0005634">
    <property type="term" value="C:nucleus"/>
    <property type="evidence" value="ECO:0007669"/>
    <property type="project" value="TreeGrafter"/>
</dbReference>
<reference evidence="8" key="4">
    <citation type="journal article" date="2015" name="G3 (Bethesda)">
        <title>Genome sequences of three phytopathogenic species of the Magnaporthaceae family of fungi.</title>
        <authorList>
            <person name="Okagaki L.H."/>
            <person name="Nunes C.C."/>
            <person name="Sailsbery J."/>
            <person name="Clay B."/>
            <person name="Brown D."/>
            <person name="John T."/>
            <person name="Oh Y."/>
            <person name="Young N."/>
            <person name="Fitzgerald M."/>
            <person name="Haas B.J."/>
            <person name="Zeng Q."/>
            <person name="Young S."/>
            <person name="Adiconis X."/>
            <person name="Fan L."/>
            <person name="Levin J.Z."/>
            <person name="Mitchell T.K."/>
            <person name="Okubara P.A."/>
            <person name="Farman M.L."/>
            <person name="Kohn L.M."/>
            <person name="Birren B."/>
            <person name="Ma L.-J."/>
            <person name="Dean R.A."/>
        </authorList>
    </citation>
    <scope>NUCLEOTIDE SEQUENCE</scope>
    <source>
        <strain evidence="8">ATCC 64411 / 73-15</strain>
    </source>
</reference>
<reference evidence="8" key="5">
    <citation type="submission" date="2015-06" db="UniProtKB">
        <authorList>
            <consortium name="EnsemblFungi"/>
        </authorList>
    </citation>
    <scope>IDENTIFICATION</scope>
    <source>
        <strain evidence="8">ATCC 64411</strain>
    </source>
</reference>
<evidence type="ECO:0000313" key="8">
    <source>
        <dbReference type="EnsemblFungi" id="MAPG_04461T0"/>
    </source>
</evidence>
<dbReference type="AlphaFoldDB" id="A0A0C4DWS9"/>
<feature type="domain" description="C3H1-type" evidence="6">
    <location>
        <begin position="1"/>
        <end position="25"/>
    </location>
</feature>
<accession>A0A0C4DWS9</accession>
<dbReference type="GO" id="GO:0008270">
    <property type="term" value="F:zinc ion binding"/>
    <property type="evidence" value="ECO:0007669"/>
    <property type="project" value="UniProtKB-KW"/>
</dbReference>
<evidence type="ECO:0000256" key="3">
    <source>
        <dbReference type="ARBA" id="ARBA00022833"/>
    </source>
</evidence>
<dbReference type="InterPro" id="IPR000571">
    <property type="entry name" value="Znf_CCCH"/>
</dbReference>
<gene>
    <name evidence="7" type="ORF">MAPG_04461</name>
</gene>
<dbReference type="Gene3D" id="4.10.1000.10">
    <property type="entry name" value="Zinc finger, CCCH-type"/>
    <property type="match status" value="1"/>
</dbReference>
<dbReference type="VEuPathDB" id="FungiDB:MAPG_04461"/>
<organism evidence="8 9">
    <name type="scientific">Magnaporthiopsis poae (strain ATCC 64411 / 73-15)</name>
    <name type="common">Kentucky bluegrass fungus</name>
    <name type="synonym">Magnaporthe poae</name>
    <dbReference type="NCBI Taxonomy" id="644358"/>
    <lineage>
        <taxon>Eukaryota</taxon>
        <taxon>Fungi</taxon>
        <taxon>Dikarya</taxon>
        <taxon>Ascomycota</taxon>
        <taxon>Pezizomycotina</taxon>
        <taxon>Sordariomycetes</taxon>
        <taxon>Sordariomycetidae</taxon>
        <taxon>Magnaporthales</taxon>
        <taxon>Magnaporthaceae</taxon>
        <taxon>Magnaporthiopsis</taxon>
    </lineage>
</organism>
<keyword evidence="1 4" id="KW-0479">Metal-binding</keyword>
<dbReference type="CDD" id="cd23954">
    <property type="entry name" value="AMO1_CTD"/>
    <property type="match status" value="1"/>
</dbReference>
<evidence type="ECO:0000256" key="2">
    <source>
        <dbReference type="ARBA" id="ARBA00022771"/>
    </source>
</evidence>
<reference evidence="9" key="2">
    <citation type="submission" date="2010-05" db="EMBL/GenBank/DDBJ databases">
        <title>The genome sequence of Magnaporthe poae strain ATCC 64411.</title>
        <authorList>
            <person name="Ma L.-J."/>
            <person name="Dead R."/>
            <person name="Young S."/>
            <person name="Zeng Q."/>
            <person name="Koehrsen M."/>
            <person name="Alvarado L."/>
            <person name="Berlin A."/>
            <person name="Chapman S.B."/>
            <person name="Chen Z."/>
            <person name="Freedman E."/>
            <person name="Gellesch M."/>
            <person name="Goldberg J."/>
            <person name="Griggs A."/>
            <person name="Gujja S."/>
            <person name="Heilman E.R."/>
            <person name="Heiman D."/>
            <person name="Hepburn T."/>
            <person name="Howarth C."/>
            <person name="Jen D."/>
            <person name="Larson L."/>
            <person name="Mehta T."/>
            <person name="Neiman D."/>
            <person name="Pearson M."/>
            <person name="Roberts A."/>
            <person name="Saif S."/>
            <person name="Shea T."/>
            <person name="Shenoy N."/>
            <person name="Sisk P."/>
            <person name="Stolte C."/>
            <person name="Sykes S."/>
            <person name="Walk T."/>
            <person name="White J."/>
            <person name="Yandava C."/>
            <person name="Haas B."/>
            <person name="Nusbaum C."/>
            <person name="Birren B."/>
        </authorList>
    </citation>
    <scope>NUCLEOTIDE SEQUENCE [LARGE SCALE GENOMIC DNA]</scope>
    <source>
        <strain evidence="9">ATCC 64411 / 73-15</strain>
    </source>
</reference>
<dbReference type="PANTHER" id="PTHR21099:SF2">
    <property type="entry name" value="SI:CH211-113E8.11"/>
    <property type="match status" value="1"/>
</dbReference>
<dbReference type="EMBL" id="ADBL01001054">
    <property type="status" value="NOT_ANNOTATED_CDS"/>
    <property type="molecule type" value="Genomic_DNA"/>
</dbReference>
<feature type="compositionally biased region" description="Low complexity" evidence="5">
    <location>
        <begin position="287"/>
        <end position="301"/>
    </location>
</feature>
<dbReference type="OrthoDB" id="20729at2759"/>
<dbReference type="Pfam" id="PF18044">
    <property type="entry name" value="zf-CCCH_4"/>
    <property type="match status" value="1"/>
</dbReference>